<reference evidence="1" key="1">
    <citation type="journal article" date="2014" name="Front. Microbiol.">
        <title>High frequency of phylogenetically diverse reductive dehalogenase-homologous genes in deep subseafloor sedimentary metagenomes.</title>
        <authorList>
            <person name="Kawai M."/>
            <person name="Futagami T."/>
            <person name="Toyoda A."/>
            <person name="Takaki Y."/>
            <person name="Nishi S."/>
            <person name="Hori S."/>
            <person name="Arai W."/>
            <person name="Tsubouchi T."/>
            <person name="Morono Y."/>
            <person name="Uchiyama I."/>
            <person name="Ito T."/>
            <person name="Fujiyama A."/>
            <person name="Inagaki F."/>
            <person name="Takami H."/>
        </authorList>
    </citation>
    <scope>NUCLEOTIDE SEQUENCE</scope>
    <source>
        <strain evidence="1">Expedition CK06-06</strain>
    </source>
</reference>
<dbReference type="AlphaFoldDB" id="X1UV23"/>
<dbReference type="InterPro" id="IPR036188">
    <property type="entry name" value="FAD/NAD-bd_sf"/>
</dbReference>
<organism evidence="1">
    <name type="scientific">marine sediment metagenome</name>
    <dbReference type="NCBI Taxonomy" id="412755"/>
    <lineage>
        <taxon>unclassified sequences</taxon>
        <taxon>metagenomes</taxon>
        <taxon>ecological metagenomes</taxon>
    </lineage>
</organism>
<protein>
    <recommendedName>
        <fullName evidence="2">FAD/NAD(P)-binding domain-containing protein</fullName>
    </recommendedName>
</protein>
<feature type="non-terminal residue" evidence="1">
    <location>
        <position position="110"/>
    </location>
</feature>
<sequence>MYTAKHAIMLKEHDPDVQCYVFYIDVRAGGKDFEEFARRAQDETGAVYLRGRVSQIYPEGKKLKVLGEDSLIGRLVEIDADLVVLATGMEPSDNADVIAQTLNISYNTYN</sequence>
<accession>X1UV23</accession>
<evidence type="ECO:0000313" key="1">
    <source>
        <dbReference type="EMBL" id="GAJ07447.1"/>
    </source>
</evidence>
<dbReference type="SUPFAM" id="SSF51905">
    <property type="entry name" value="FAD/NAD(P)-binding domain"/>
    <property type="match status" value="1"/>
</dbReference>
<comment type="caution">
    <text evidence="1">The sequence shown here is derived from an EMBL/GenBank/DDBJ whole genome shotgun (WGS) entry which is preliminary data.</text>
</comment>
<name>X1UV23_9ZZZZ</name>
<gene>
    <name evidence="1" type="ORF">S12H4_43382</name>
</gene>
<evidence type="ECO:0008006" key="2">
    <source>
        <dbReference type="Google" id="ProtNLM"/>
    </source>
</evidence>
<proteinExistence type="predicted"/>
<dbReference type="EMBL" id="BARW01026619">
    <property type="protein sequence ID" value="GAJ07447.1"/>
    <property type="molecule type" value="Genomic_DNA"/>
</dbReference>